<protein>
    <submittedName>
        <fullName evidence="6">Allophanate hydrolase</fullName>
    </submittedName>
    <submittedName>
        <fullName evidence="7">Inhibitor of KinA</fullName>
    </submittedName>
</protein>
<dbReference type="Gene3D" id="3.30.1360.40">
    <property type="match status" value="1"/>
</dbReference>
<evidence type="ECO:0000313" key="6">
    <source>
        <dbReference type="EMBL" id="KOY51035.1"/>
    </source>
</evidence>
<reference evidence="6 8" key="1">
    <citation type="submission" date="2015-07" db="EMBL/GenBank/DDBJ databases">
        <title>Genome of Polaribacter dokdonenesis DSW-5, isolated from seawater off Dokdo in Korea.</title>
        <authorList>
            <person name="Yoon K."/>
            <person name="Song J.Y."/>
            <person name="Kim J.F."/>
        </authorList>
    </citation>
    <scope>NUCLEOTIDE SEQUENCE [LARGE SCALE GENOMIC DNA]</scope>
    <source>
        <strain evidence="6 8">DSW-5</strain>
    </source>
</reference>
<dbReference type="GO" id="GO:0005524">
    <property type="term" value="F:ATP binding"/>
    <property type="evidence" value="ECO:0007669"/>
    <property type="project" value="UniProtKB-KW"/>
</dbReference>
<reference evidence="7 9" key="2">
    <citation type="submission" date="2016-10" db="EMBL/GenBank/DDBJ databases">
        <authorList>
            <person name="Varghese N."/>
            <person name="Submissions S."/>
        </authorList>
    </citation>
    <scope>NUCLEOTIDE SEQUENCE [LARGE SCALE GENOMIC DNA]</scope>
    <source>
        <strain evidence="7 9">DSW-5</strain>
    </source>
</reference>
<dbReference type="STRING" id="1300348.I602_595"/>
<dbReference type="EMBL" id="LGBR01000001">
    <property type="protein sequence ID" value="KOY51035.1"/>
    <property type="molecule type" value="Genomic_DNA"/>
</dbReference>
<dbReference type="Proteomes" id="UP000037716">
    <property type="component" value="Unassembled WGS sequence"/>
</dbReference>
<keyword evidence="4" id="KW-0472">Membrane</keyword>
<comment type="caution">
    <text evidence="6">The sequence shown here is derived from an EMBL/GenBank/DDBJ whole genome shotgun (WGS) entry which is preliminary data.</text>
</comment>
<keyword evidence="4" id="KW-0812">Transmembrane</keyword>
<dbReference type="PANTHER" id="PTHR34698">
    <property type="entry name" value="5-OXOPROLINASE SUBUNIT B"/>
    <property type="match status" value="1"/>
</dbReference>
<keyword evidence="1" id="KW-0547">Nucleotide-binding</keyword>
<accession>A0A0M9CFR8</accession>
<evidence type="ECO:0000256" key="2">
    <source>
        <dbReference type="ARBA" id="ARBA00022801"/>
    </source>
</evidence>
<evidence type="ECO:0000313" key="7">
    <source>
        <dbReference type="EMBL" id="SEE20197.1"/>
    </source>
</evidence>
<dbReference type="Gene3D" id="2.40.100.10">
    <property type="entry name" value="Cyclophilin-like"/>
    <property type="match status" value="1"/>
</dbReference>
<dbReference type="SUPFAM" id="SSF160467">
    <property type="entry name" value="PH0987 N-terminal domain-like"/>
    <property type="match status" value="1"/>
</dbReference>
<dbReference type="PANTHER" id="PTHR34698:SF2">
    <property type="entry name" value="5-OXOPROLINASE SUBUNIT B"/>
    <property type="match status" value="1"/>
</dbReference>
<sequence>MVKQISYKQFGAKAILIEWQSIISDEILQDILLFKSKINLDKNIAIIDLVQGYNSLTVVYKNDIIKFEEKVNQLKAIYQLPTQLVKQQFYQWEIPVCYDLQFGIDLEEMATSSKLDLEEIIRLHSEALYRVYFIGFLPGFLYLGGLNSNIFFDRRPNPRLNVPKGTVAIGGKQTGIYPNASAGGWNIIGRTPIHFFDAENENPCFAKAGDYIKFKSISIEEFKELEIAINEKNHQPLKTLYNA</sequence>
<dbReference type="Pfam" id="PF02682">
    <property type="entry name" value="CT_C_D"/>
    <property type="match status" value="1"/>
</dbReference>
<evidence type="ECO:0000313" key="9">
    <source>
        <dbReference type="Proteomes" id="UP000183071"/>
    </source>
</evidence>
<dbReference type="GO" id="GO:0016787">
    <property type="term" value="F:hydrolase activity"/>
    <property type="evidence" value="ECO:0007669"/>
    <property type="project" value="UniProtKB-KW"/>
</dbReference>
<name>A0A0M9CFR8_9FLAO</name>
<feature type="transmembrane region" description="Helical" evidence="4">
    <location>
        <begin position="131"/>
        <end position="152"/>
    </location>
</feature>
<organism evidence="6 8">
    <name type="scientific">Polaribacter dokdonensis DSW-5</name>
    <dbReference type="NCBI Taxonomy" id="1300348"/>
    <lineage>
        <taxon>Bacteria</taxon>
        <taxon>Pseudomonadati</taxon>
        <taxon>Bacteroidota</taxon>
        <taxon>Flavobacteriia</taxon>
        <taxon>Flavobacteriales</taxon>
        <taxon>Flavobacteriaceae</taxon>
    </lineage>
</organism>
<dbReference type="InterPro" id="IPR029000">
    <property type="entry name" value="Cyclophilin-like_dom_sf"/>
</dbReference>
<dbReference type="SMART" id="SM00796">
    <property type="entry name" value="AHS1"/>
    <property type="match status" value="1"/>
</dbReference>
<dbReference type="SUPFAM" id="SSF50891">
    <property type="entry name" value="Cyclophilin-like"/>
    <property type="match status" value="1"/>
</dbReference>
<dbReference type="Proteomes" id="UP000183071">
    <property type="component" value="Unassembled WGS sequence"/>
</dbReference>
<dbReference type="InterPro" id="IPR003833">
    <property type="entry name" value="CT_C_D"/>
</dbReference>
<dbReference type="OrthoDB" id="9778567at2"/>
<dbReference type="NCBIfam" id="TIGR00370">
    <property type="entry name" value="5-oxoprolinase subunit PxpB"/>
    <property type="match status" value="1"/>
</dbReference>
<gene>
    <name evidence="6" type="ORF">I602_595</name>
    <name evidence="7" type="ORF">SAMN05444353_1188</name>
</gene>
<evidence type="ECO:0000256" key="3">
    <source>
        <dbReference type="ARBA" id="ARBA00022840"/>
    </source>
</evidence>
<evidence type="ECO:0000313" key="8">
    <source>
        <dbReference type="Proteomes" id="UP000037716"/>
    </source>
</evidence>
<dbReference type="EMBL" id="FNUE01000001">
    <property type="protein sequence ID" value="SEE20197.1"/>
    <property type="molecule type" value="Genomic_DNA"/>
</dbReference>
<dbReference type="RefSeq" id="WP_053973263.1">
    <property type="nucleotide sequence ID" value="NZ_FNUE01000001.1"/>
</dbReference>
<dbReference type="PATRIC" id="fig|1300348.6.peg.594"/>
<keyword evidence="3" id="KW-0067">ATP-binding</keyword>
<keyword evidence="4" id="KW-1133">Transmembrane helix</keyword>
<evidence type="ECO:0000256" key="4">
    <source>
        <dbReference type="SAM" id="Phobius"/>
    </source>
</evidence>
<evidence type="ECO:0000259" key="5">
    <source>
        <dbReference type="SMART" id="SM00796"/>
    </source>
</evidence>
<feature type="domain" description="Carboxyltransferase" evidence="5">
    <location>
        <begin position="5"/>
        <end position="206"/>
    </location>
</feature>
<proteinExistence type="predicted"/>
<dbReference type="InterPro" id="IPR010016">
    <property type="entry name" value="PxpB"/>
</dbReference>
<keyword evidence="2 6" id="KW-0378">Hydrolase</keyword>
<keyword evidence="9" id="KW-1185">Reference proteome</keyword>
<evidence type="ECO:0000256" key="1">
    <source>
        <dbReference type="ARBA" id="ARBA00022741"/>
    </source>
</evidence>
<dbReference type="AlphaFoldDB" id="A0A0M9CFR8"/>